<protein>
    <submittedName>
        <fullName evidence="1">Uncharacterized protein</fullName>
    </submittedName>
</protein>
<dbReference type="EnsemblPlants" id="MELO3C031418.2.1">
    <property type="protein sequence ID" value="MELO3C031418.2.1"/>
    <property type="gene ID" value="MELO3C031418.2"/>
</dbReference>
<name>A0A9I9EB97_CUCME</name>
<evidence type="ECO:0000313" key="1">
    <source>
        <dbReference type="EnsemblPlants" id="MELO3C031418.2.1"/>
    </source>
</evidence>
<proteinExistence type="predicted"/>
<sequence length="75" mass="8485">MGAAEDQKLRCHLKLTLFEKSIVFIGGQNENKLIFSGHCTLVSNQQNESLRAILGKRNLLELTGNIILDEKFIDR</sequence>
<organism evidence="1">
    <name type="scientific">Cucumis melo</name>
    <name type="common">Muskmelon</name>
    <dbReference type="NCBI Taxonomy" id="3656"/>
    <lineage>
        <taxon>Eukaryota</taxon>
        <taxon>Viridiplantae</taxon>
        <taxon>Streptophyta</taxon>
        <taxon>Embryophyta</taxon>
        <taxon>Tracheophyta</taxon>
        <taxon>Spermatophyta</taxon>
        <taxon>Magnoliopsida</taxon>
        <taxon>eudicotyledons</taxon>
        <taxon>Gunneridae</taxon>
        <taxon>Pentapetalae</taxon>
        <taxon>rosids</taxon>
        <taxon>fabids</taxon>
        <taxon>Cucurbitales</taxon>
        <taxon>Cucurbitaceae</taxon>
        <taxon>Benincaseae</taxon>
        <taxon>Cucumis</taxon>
    </lineage>
</organism>
<dbReference type="AlphaFoldDB" id="A0A9I9EB97"/>
<dbReference type="Gramene" id="MELO3C031418.2.1">
    <property type="protein sequence ID" value="MELO3C031418.2.1"/>
    <property type="gene ID" value="MELO3C031418.2"/>
</dbReference>
<reference evidence="1" key="1">
    <citation type="submission" date="2023-03" db="UniProtKB">
        <authorList>
            <consortium name="EnsemblPlants"/>
        </authorList>
    </citation>
    <scope>IDENTIFICATION</scope>
</reference>
<accession>A0A9I9EB97</accession>